<evidence type="ECO:0000313" key="4">
    <source>
        <dbReference type="Proteomes" id="UP001237642"/>
    </source>
</evidence>
<dbReference type="Pfam" id="PF01190">
    <property type="entry name" value="Pollen_Ole_e_1"/>
    <property type="match status" value="1"/>
</dbReference>
<dbReference type="GO" id="GO:0071944">
    <property type="term" value="C:cell periphery"/>
    <property type="evidence" value="ECO:0007669"/>
    <property type="project" value="TreeGrafter"/>
</dbReference>
<accession>A0AAD8M0J4</accession>
<keyword evidence="1 2" id="KW-0732">Signal</keyword>
<evidence type="ECO:0000256" key="2">
    <source>
        <dbReference type="SAM" id="SignalP"/>
    </source>
</evidence>
<comment type="caution">
    <text evidence="3">The sequence shown here is derived from an EMBL/GenBank/DDBJ whole genome shotgun (WGS) entry which is preliminary data.</text>
</comment>
<dbReference type="Proteomes" id="UP001237642">
    <property type="component" value="Unassembled WGS sequence"/>
</dbReference>
<dbReference type="PANTHER" id="PTHR33470">
    <property type="entry name" value="OS01G0164075 PROTEIN"/>
    <property type="match status" value="1"/>
</dbReference>
<protein>
    <submittedName>
        <fullName evidence="3">Non-classical arabinogalactan protein 30</fullName>
    </submittedName>
</protein>
<dbReference type="AlphaFoldDB" id="A0AAD8M0J4"/>
<keyword evidence="4" id="KW-1185">Reference proteome</keyword>
<evidence type="ECO:0000256" key="1">
    <source>
        <dbReference type="ARBA" id="ARBA00022729"/>
    </source>
</evidence>
<feature type="signal peptide" evidence="2">
    <location>
        <begin position="1"/>
        <end position="28"/>
    </location>
</feature>
<evidence type="ECO:0000313" key="3">
    <source>
        <dbReference type="EMBL" id="KAK1355113.1"/>
    </source>
</evidence>
<sequence>MAINTKLPVLISTILLISALAFFPSTSAEIPVETETSKASNKNIHVVVEGMVYCQSCNQMGSWKVSHDNPINDGIVSVYCRSDDNGGLNFYRTFNTNKEGYFYAELKGFKVSKDSLDVPINSCYVRVVSSPNVYCNYPTNVGYGFSGLGSPLKYQDKTISYQDRYQAVIYSAGPLAFRPVKCSPYVKKP</sequence>
<reference evidence="3" key="2">
    <citation type="submission" date="2023-05" db="EMBL/GenBank/DDBJ databases">
        <authorList>
            <person name="Schelkunov M.I."/>
        </authorList>
    </citation>
    <scope>NUCLEOTIDE SEQUENCE</scope>
    <source>
        <strain evidence="3">Hsosn_3</strain>
        <tissue evidence="3">Leaf</tissue>
    </source>
</reference>
<reference evidence="3" key="1">
    <citation type="submission" date="2023-02" db="EMBL/GenBank/DDBJ databases">
        <title>Genome of toxic invasive species Heracleum sosnowskyi carries increased number of genes despite the absence of recent whole-genome duplications.</title>
        <authorList>
            <person name="Schelkunov M."/>
            <person name="Shtratnikova V."/>
            <person name="Makarenko M."/>
            <person name="Klepikova A."/>
            <person name="Omelchenko D."/>
            <person name="Novikova G."/>
            <person name="Obukhova E."/>
            <person name="Bogdanov V."/>
            <person name="Penin A."/>
            <person name="Logacheva M."/>
        </authorList>
    </citation>
    <scope>NUCLEOTIDE SEQUENCE</scope>
    <source>
        <strain evidence="3">Hsosn_3</strain>
        <tissue evidence="3">Leaf</tissue>
    </source>
</reference>
<dbReference type="EMBL" id="JAUIZM010000011">
    <property type="protein sequence ID" value="KAK1355113.1"/>
    <property type="molecule type" value="Genomic_DNA"/>
</dbReference>
<proteinExistence type="predicted"/>
<name>A0AAD8M0J4_9APIA</name>
<feature type="chain" id="PRO_5042207054" evidence="2">
    <location>
        <begin position="29"/>
        <end position="189"/>
    </location>
</feature>
<dbReference type="PANTHER" id="PTHR33470:SF4">
    <property type="entry name" value="OS01G0164025 PROTEIN"/>
    <property type="match status" value="1"/>
</dbReference>
<gene>
    <name evidence="3" type="ORF">POM88_048369</name>
</gene>
<organism evidence="3 4">
    <name type="scientific">Heracleum sosnowskyi</name>
    <dbReference type="NCBI Taxonomy" id="360622"/>
    <lineage>
        <taxon>Eukaryota</taxon>
        <taxon>Viridiplantae</taxon>
        <taxon>Streptophyta</taxon>
        <taxon>Embryophyta</taxon>
        <taxon>Tracheophyta</taxon>
        <taxon>Spermatophyta</taxon>
        <taxon>Magnoliopsida</taxon>
        <taxon>eudicotyledons</taxon>
        <taxon>Gunneridae</taxon>
        <taxon>Pentapetalae</taxon>
        <taxon>asterids</taxon>
        <taxon>campanulids</taxon>
        <taxon>Apiales</taxon>
        <taxon>Apiaceae</taxon>
        <taxon>Apioideae</taxon>
        <taxon>apioid superclade</taxon>
        <taxon>Tordylieae</taxon>
        <taxon>Tordyliinae</taxon>
        <taxon>Heracleum</taxon>
    </lineage>
</organism>